<dbReference type="Gene3D" id="1.20.1160.11">
    <property type="entry name" value="Paired amphipathic helix"/>
    <property type="match status" value="3"/>
</dbReference>
<evidence type="ECO:0000256" key="1">
    <source>
        <dbReference type="ARBA" id="ARBA00004123"/>
    </source>
</evidence>
<dbReference type="InterPro" id="IPR013194">
    <property type="entry name" value="HDAC_interact_dom"/>
</dbReference>
<feature type="compositionally biased region" description="Low complexity" evidence="5">
    <location>
        <begin position="726"/>
        <end position="737"/>
    </location>
</feature>
<dbReference type="InterPro" id="IPR031693">
    <property type="entry name" value="Sin3_C"/>
</dbReference>
<dbReference type="PROSITE" id="PS51477">
    <property type="entry name" value="PAH"/>
    <property type="match status" value="3"/>
</dbReference>
<evidence type="ECO:0000256" key="5">
    <source>
        <dbReference type="SAM" id="MobiDB-lite"/>
    </source>
</evidence>
<evidence type="ECO:0000313" key="7">
    <source>
        <dbReference type="EMBL" id="GLI69074.1"/>
    </source>
</evidence>
<dbReference type="Pfam" id="PF16879">
    <property type="entry name" value="Sin3a_C"/>
    <property type="match status" value="1"/>
</dbReference>
<dbReference type="SUPFAM" id="SSF47762">
    <property type="entry name" value="PAH2 domain"/>
    <property type="match status" value="3"/>
</dbReference>
<dbReference type="PANTHER" id="PTHR12346">
    <property type="entry name" value="SIN3B-RELATED"/>
    <property type="match status" value="1"/>
</dbReference>
<dbReference type="Pfam" id="PF08295">
    <property type="entry name" value="Sin3_corepress"/>
    <property type="match status" value="1"/>
</dbReference>
<dbReference type="InterPro" id="IPR036600">
    <property type="entry name" value="PAH_sf"/>
</dbReference>
<feature type="compositionally biased region" description="Basic and acidic residues" evidence="5">
    <location>
        <begin position="762"/>
        <end position="780"/>
    </location>
</feature>
<dbReference type="SMART" id="SM00761">
    <property type="entry name" value="HDAC_interact"/>
    <property type="match status" value="1"/>
</dbReference>
<evidence type="ECO:0000256" key="4">
    <source>
        <dbReference type="PROSITE-ProRule" id="PRU00810"/>
    </source>
</evidence>
<gene>
    <name evidence="7" type="ORF">VaNZ11_013618</name>
</gene>
<evidence type="ECO:0000313" key="8">
    <source>
        <dbReference type="Proteomes" id="UP001165090"/>
    </source>
</evidence>
<feature type="region of interest" description="Disordered" evidence="5">
    <location>
        <begin position="683"/>
        <end position="853"/>
    </location>
</feature>
<comment type="subcellular location">
    <subcellularLocation>
        <location evidence="1 4">Nucleus</location>
    </subcellularLocation>
</comment>
<feature type="region of interest" description="Disordered" evidence="5">
    <location>
        <begin position="1"/>
        <end position="38"/>
    </location>
</feature>
<feature type="compositionally biased region" description="Gly residues" evidence="5">
    <location>
        <begin position="749"/>
        <end position="758"/>
    </location>
</feature>
<evidence type="ECO:0000256" key="2">
    <source>
        <dbReference type="ARBA" id="ARBA00022491"/>
    </source>
</evidence>
<evidence type="ECO:0000259" key="6">
    <source>
        <dbReference type="SMART" id="SM00761"/>
    </source>
</evidence>
<name>A0ABQ5SH28_9CHLO</name>
<accession>A0ABQ5SH28</accession>
<proteinExistence type="predicted"/>
<keyword evidence="8" id="KW-1185">Reference proteome</keyword>
<dbReference type="InterPro" id="IPR003822">
    <property type="entry name" value="PAH"/>
</dbReference>
<dbReference type="PANTHER" id="PTHR12346:SF0">
    <property type="entry name" value="SIN3A, ISOFORM G"/>
    <property type="match status" value="1"/>
</dbReference>
<dbReference type="EMBL" id="BSDZ01000080">
    <property type="protein sequence ID" value="GLI69074.1"/>
    <property type="molecule type" value="Genomic_DNA"/>
</dbReference>
<feature type="region of interest" description="Disordered" evidence="5">
    <location>
        <begin position="198"/>
        <end position="272"/>
    </location>
</feature>
<keyword evidence="2" id="KW-0678">Repressor</keyword>
<evidence type="ECO:0000256" key="3">
    <source>
        <dbReference type="ARBA" id="ARBA00023242"/>
    </source>
</evidence>
<comment type="caution">
    <text evidence="7">The sequence shown here is derived from an EMBL/GenBank/DDBJ whole genome shotgun (WGS) entry which is preliminary data.</text>
</comment>
<dbReference type="InterPro" id="IPR039774">
    <property type="entry name" value="Sin3-like"/>
</dbReference>
<keyword evidence="3 4" id="KW-0539">Nucleus</keyword>
<reference evidence="7 8" key="1">
    <citation type="journal article" date="2023" name="IScience">
        <title>Expanded male sex-determining region conserved during the evolution of homothallism in the green alga Volvox.</title>
        <authorList>
            <person name="Yamamoto K."/>
            <person name="Matsuzaki R."/>
            <person name="Mahakham W."/>
            <person name="Heman W."/>
            <person name="Sekimoto H."/>
            <person name="Kawachi M."/>
            <person name="Minakuchi Y."/>
            <person name="Toyoda A."/>
            <person name="Nozaki H."/>
        </authorList>
    </citation>
    <scope>NUCLEOTIDE SEQUENCE [LARGE SCALE GENOMIC DNA]</scope>
    <source>
        <strain evidence="7 8">NIES-4468</strain>
    </source>
</reference>
<organism evidence="7 8">
    <name type="scientific">Volvox africanus</name>
    <dbReference type="NCBI Taxonomy" id="51714"/>
    <lineage>
        <taxon>Eukaryota</taxon>
        <taxon>Viridiplantae</taxon>
        <taxon>Chlorophyta</taxon>
        <taxon>core chlorophytes</taxon>
        <taxon>Chlorophyceae</taxon>
        <taxon>CS clade</taxon>
        <taxon>Chlamydomonadales</taxon>
        <taxon>Volvocaceae</taxon>
        <taxon>Volvox</taxon>
    </lineage>
</organism>
<dbReference type="Pfam" id="PF02671">
    <property type="entry name" value="PAH"/>
    <property type="match status" value="3"/>
</dbReference>
<sequence>MKRVREDAQPTGPMKRSSGPPRPTQAPAQPTTMGSTKLTTNDALSYLREVKNRFADQKDVYDTFLEIMKEFKAAKIDTTGVIHKVKQLFKGHRELILGFNTFLPRGYEIELQRISDDEEEEDQGNKQPVEFDQAINYVNKIKTRFANDERVYKAFLEILNMYRKGQKTINQVYDEVAVLFRSHQDLLEEFTYFLPDGTQSGAANRQRAGFPPQRRPGQGPVQQVPGRMRVPPQPYPGGPISPDMRNLHHKRKTKTDGGFRRDGDEEDDMGRSGRPQLAKELVYFERAKQRLRNKDAYNDFLKCLSMYTQEIISRQELLQLLNDIIGRFPDLMTGFHEFVAKCDLMEIDENKVRGLAAQNLQRQRMREEELQRQKYLTKPLSEIVSGDTERVTPSYVKMPPGYPHLLSSGRTPLAETVLNSEFVNVITGSEDYSFKLMRKNQYEESLFRCEDDRYEFEMAIERNVATMKRLKPLAQKIATMTPEERASFKFDEGILGPVHWRSIERLYADQGPVLIDLLRKNPVVAIPVVVTRLEQKDEEWRRVRMEMTRVWKRIYEANYHKSLDHRSFYFKQAEKRALLPKTLVAEVREAADRRRQDERSFRSLSPAYRYDPVLESSNGDLTYDYSEKSVFGDIYHILRTAVDESLGGGHREQVLELYLGLLEPFFGQEVRQAELEVLRTAVAESEDDGDAAGSRPSGAAGGRGRGGHRGRGSHHRHHHNHQNQLATAAATSATAATGGMGVNTASAHGTGGTGGAVEGGEADAKSESSDQEGMKARGDEEMTDLENKTPQPGATPEPRPAEEVAVAAGVKESTAGVSDKEAEDDETSADAGRGAQEDSMGAAGTGDGTHTQGAISDARMDRAYASCKPLAAYTGGPSANDVPLGHHLLFGNENIYIFYRYHRILFDRLCTARKCVQAKCVAAAANSGRQQQSDSNLGGAVTPEAPEVRGATANAFEELHSSFMSMLVRVIRGQLESSVYEDQCRSLLGTGSYELFTLDKLSAKIVKHMQLMLQDETTTKLWELYKYERSRTVPIHTTLYHVNCHAVLTDDPCFRIAYNTSNSTLTITLVEPDKAPEALANAAEGYVTDYIKRYVSTPTAASTTDCPLFLKRNLSQRARQGPDVELVEVLRSVAIFNGLECKISCTTSKVSYVLDTEDVMCRKLQQRRSEPDCQKQLRSDRFTRWLDERTAIRSEDVEAIMALGGSGAGGAA</sequence>
<feature type="compositionally biased region" description="Low complexity" evidence="5">
    <location>
        <begin position="205"/>
        <end position="227"/>
    </location>
</feature>
<feature type="domain" description="Histone deacetylase interacting" evidence="6">
    <location>
        <begin position="387"/>
        <end position="487"/>
    </location>
</feature>
<feature type="compositionally biased region" description="Basic residues" evidence="5">
    <location>
        <begin position="705"/>
        <end position="721"/>
    </location>
</feature>
<dbReference type="Proteomes" id="UP001165090">
    <property type="component" value="Unassembled WGS sequence"/>
</dbReference>
<protein>
    <recommendedName>
        <fullName evidence="6">Histone deacetylase interacting domain-containing protein</fullName>
    </recommendedName>
</protein>
<feature type="compositionally biased region" description="Basic and acidic residues" evidence="5">
    <location>
        <begin position="254"/>
        <end position="263"/>
    </location>
</feature>